<name>A0A8K0NZA4_LADFU</name>
<evidence type="ECO:0000313" key="7">
    <source>
        <dbReference type="Proteomes" id="UP000792457"/>
    </source>
</evidence>
<evidence type="ECO:0000256" key="2">
    <source>
        <dbReference type="PROSITE-ProRule" id="PRU00557"/>
    </source>
</evidence>
<dbReference type="GO" id="GO:0045735">
    <property type="term" value="F:nutrient reservoir activity"/>
    <property type="evidence" value="ECO:0007669"/>
    <property type="project" value="UniProtKB-KW"/>
</dbReference>
<dbReference type="OrthoDB" id="5956066at2759"/>
<comment type="caution">
    <text evidence="6">The sequence shown here is derived from an EMBL/GenBank/DDBJ whole genome shotgun (WGS) entry which is preliminary data.</text>
</comment>
<dbReference type="Pfam" id="PF00094">
    <property type="entry name" value="VWD"/>
    <property type="match status" value="1"/>
</dbReference>
<keyword evidence="1 3" id="KW-0732">Signal</keyword>
<feature type="domain" description="VWFD" evidence="5">
    <location>
        <begin position="1336"/>
        <end position="1519"/>
    </location>
</feature>
<dbReference type="InterPro" id="IPR015819">
    <property type="entry name" value="Lipid_transp_b-sht_shell"/>
</dbReference>
<dbReference type="SMART" id="SM00638">
    <property type="entry name" value="LPD_N"/>
    <property type="match status" value="1"/>
</dbReference>
<dbReference type="Pfam" id="PF01347">
    <property type="entry name" value="Vitellogenin_N"/>
    <property type="match status" value="1"/>
</dbReference>
<protein>
    <recommendedName>
        <fullName evidence="8">Vitellogenin</fullName>
    </recommendedName>
</protein>
<dbReference type="Proteomes" id="UP000792457">
    <property type="component" value="Unassembled WGS sequence"/>
</dbReference>
<sequence length="1526" mass="175086">MSAMEYQYLAIGLLALLGCINAASYLGSGFETVYDYFGDVRAGSYLPEQYASQFGIKGKLKIQYIDNEHAVFKFDDVSYQVATGKMAEQDTPKAKFIPAEEEINSLLAPFQVNYDNGKVKSVLTVDEPEWSENIKKAVAAIFQLDIQNLHWNKPNSFVTKESTIFGECPVGYTVQPKGAGWVDVIKTQKHEKCENMPHRFFINAVYEECPLDHKEDHLLPGTTRYYKLLTGKGKIEVKEIYSQSLSAAIPFNGHSDDQTILVRQNFTLVSLGKIKEKLEFTPKHERELKYTIPEYYSEKGTIKDLTGGRHVESESEIMEMTHKVLGDFVDFLETIKVSKEPEKLNTELYEVLMYYLGKSDKECLMHCFEKYMEPKTYREENMRGAFLEFAAQVGTKASISFIHDVIVQKKIPTQLAIDILRMLPQFIRDPSVAILHDFETLLDADLSEDVKKTAVLSVSNIVFYTYKHLKDVEMVNTYADKFYLLFKEESRYLWKLVYLNALVNLEEGKVFDYLVEIVHDKNYSNNLRFVAIWGTKTVAMKDSAKSYELYWPIFSNQEEKADMRAAALNLFITTESSFDRFLSLFWYMKGETCSQLYYYYYTGLESLSDTHHPCYMTIGHHAKRLLRYAKKPTTSYLFTGLYMMDYMDKKHSLGGNSVLSLIGDSYTGAPDTIYYSQGGYYMGYTQNYFGVLVKISGLGSMFKKMLKSKTMDMPKIQELEKILSQLDLKKISLKDLHMEVVFYSSEHAVETQVYDEHNYMDLVHDVEGFFKKGQGEYKYRQHHFIFSGVIEYAQPTDIGMLATWELVMPHSYQINADVSYGHTGPRSTFKNGIEIKYGRFGGTSLNFYNPLAGMWQGTYREHTMIYNIPIYNHLSIDAQQRHMKFAITRDPEEDFNLGLVYHVESQVYATDYSKDAALHASCPECLPHVVIHVPGENKRDYTIFDYDSPEFGSEYKLEIFDCDQPHTPYDLANELYEVFDDHELNYGHYPFGHFVLGFRKLHAMLGFQPAAGSCGIAFTSKPSVKYPYTQLEGVIQSIAEKVQDNNVKTLFDGGKYTVRGSITLKGDDADHIYHTLDFNTVLEQTHDAIENHLSIKVTHTSPKEKEFKLCMDAETKYPEIPADIYIVRKEKEEDVTGKVSVIWGESTDGKCPTDGSGFKVTMTAGVVHEKYDEMYPYNQCHHDAEDKEWKGEHSTPVTIACVAAAMDATTLRKFSGYVKYFNIPEKYINHANKFVDFMRAAGEFHLISYKEGEKTVDDHKPTFVVPHHVKGKDGEMKYVVEFEKNEPYVEFDLSWEGDEHEHDYHLKYDTFGFKPHFFSSRFFVLKNIAYETGFYGSCVITPSSVLTLDNDTYHYQSSHCWTLVAADCAEFPKFAIFTKKVDGPHDLAVKIYSGGNIMEIIPNKDGEYDVSVNHEQVAGGLVHGYHYPEQKPFHFKITRKDKFVNIDSFFSYVEVDYTGHSVVVSVPGMYRGMSCGLCGDFNNEDVYFERMGDVSQTCHKSHHDALDGDYLGLLSEMSTVLRSLKK</sequence>
<feature type="chain" id="PRO_5035446099" description="Vitellogenin" evidence="3">
    <location>
        <begin position="23"/>
        <end position="1526"/>
    </location>
</feature>
<comment type="caution">
    <text evidence="2">Lacks conserved residue(s) required for the propagation of feature annotation.</text>
</comment>
<dbReference type="EMBL" id="KZ308327">
    <property type="protein sequence ID" value="KAG8227586.1"/>
    <property type="molecule type" value="Genomic_DNA"/>
</dbReference>
<keyword evidence="7" id="KW-1185">Reference proteome</keyword>
<dbReference type="PROSITE" id="PS51211">
    <property type="entry name" value="VITELLOGENIN"/>
    <property type="match status" value="1"/>
</dbReference>
<feature type="signal peptide" evidence="3">
    <location>
        <begin position="1"/>
        <end position="22"/>
    </location>
</feature>
<evidence type="ECO:0000313" key="6">
    <source>
        <dbReference type="EMBL" id="KAG8227586.1"/>
    </source>
</evidence>
<proteinExistence type="predicted"/>
<evidence type="ECO:0008006" key="8">
    <source>
        <dbReference type="Google" id="ProtNLM"/>
    </source>
</evidence>
<organism evidence="6 7">
    <name type="scientific">Ladona fulva</name>
    <name type="common">Scarce chaser dragonfly</name>
    <name type="synonym">Libellula fulva</name>
    <dbReference type="NCBI Taxonomy" id="123851"/>
    <lineage>
        <taxon>Eukaryota</taxon>
        <taxon>Metazoa</taxon>
        <taxon>Ecdysozoa</taxon>
        <taxon>Arthropoda</taxon>
        <taxon>Hexapoda</taxon>
        <taxon>Insecta</taxon>
        <taxon>Pterygota</taxon>
        <taxon>Palaeoptera</taxon>
        <taxon>Odonata</taxon>
        <taxon>Epiprocta</taxon>
        <taxon>Anisoptera</taxon>
        <taxon>Libelluloidea</taxon>
        <taxon>Libellulidae</taxon>
        <taxon>Ladona</taxon>
    </lineage>
</organism>
<dbReference type="SUPFAM" id="SSF48431">
    <property type="entry name" value="Lipovitellin-phosvitin complex, superhelical domain"/>
    <property type="match status" value="1"/>
</dbReference>
<dbReference type="InterPro" id="IPR015816">
    <property type="entry name" value="Vitellinogen_b-sht_N"/>
</dbReference>
<reference evidence="6" key="2">
    <citation type="submission" date="2017-10" db="EMBL/GenBank/DDBJ databases">
        <title>Ladona fulva Genome sequencing and assembly.</title>
        <authorList>
            <person name="Murali S."/>
            <person name="Richards S."/>
            <person name="Bandaranaike D."/>
            <person name="Bellair M."/>
            <person name="Blankenburg K."/>
            <person name="Chao H."/>
            <person name="Dinh H."/>
            <person name="Doddapaneni H."/>
            <person name="Dugan-Rocha S."/>
            <person name="Elkadiri S."/>
            <person name="Gnanaolivu R."/>
            <person name="Hernandez B."/>
            <person name="Skinner E."/>
            <person name="Javaid M."/>
            <person name="Lee S."/>
            <person name="Li M."/>
            <person name="Ming W."/>
            <person name="Munidasa M."/>
            <person name="Muniz J."/>
            <person name="Nguyen L."/>
            <person name="Hughes D."/>
            <person name="Osuji N."/>
            <person name="Pu L.-L."/>
            <person name="Puazo M."/>
            <person name="Qu C."/>
            <person name="Quiroz J."/>
            <person name="Raj R."/>
            <person name="Weissenberger G."/>
            <person name="Xin Y."/>
            <person name="Zou X."/>
            <person name="Han Y."/>
            <person name="Worley K."/>
            <person name="Muzny D."/>
            <person name="Gibbs R."/>
        </authorList>
    </citation>
    <scope>NUCLEOTIDE SEQUENCE</scope>
    <source>
        <strain evidence="6">Sampled in the wild</strain>
    </source>
</reference>
<dbReference type="SUPFAM" id="SSF56968">
    <property type="entry name" value="Lipovitellin-phosvitin complex, beta-sheet shell regions"/>
    <property type="match status" value="2"/>
</dbReference>
<feature type="domain" description="Vitellogenin" evidence="4">
    <location>
        <begin position="26"/>
        <end position="673"/>
    </location>
</feature>
<evidence type="ECO:0000259" key="5">
    <source>
        <dbReference type="PROSITE" id="PS51233"/>
    </source>
</evidence>
<dbReference type="SMART" id="SM00216">
    <property type="entry name" value="VWD"/>
    <property type="match status" value="1"/>
</dbReference>
<evidence type="ECO:0000259" key="4">
    <source>
        <dbReference type="PROSITE" id="PS51211"/>
    </source>
</evidence>
<dbReference type="GO" id="GO:0005319">
    <property type="term" value="F:lipid transporter activity"/>
    <property type="evidence" value="ECO:0007669"/>
    <property type="project" value="InterPro"/>
</dbReference>
<dbReference type="InterPro" id="IPR011030">
    <property type="entry name" value="Lipovitellin_superhlx_dom"/>
</dbReference>
<dbReference type="PANTHER" id="PTHR23345">
    <property type="entry name" value="VITELLOGENIN-RELATED"/>
    <property type="match status" value="1"/>
</dbReference>
<dbReference type="InterPro" id="IPR001747">
    <property type="entry name" value="Vitellogenin_N"/>
</dbReference>
<gene>
    <name evidence="6" type="ORF">J437_LFUL000686</name>
</gene>
<dbReference type="PANTHER" id="PTHR23345:SF33">
    <property type="entry name" value="CROSSVEINLESS D"/>
    <property type="match status" value="1"/>
</dbReference>
<dbReference type="InterPro" id="IPR001846">
    <property type="entry name" value="VWF_type-D"/>
</dbReference>
<dbReference type="Gene3D" id="1.25.10.20">
    <property type="entry name" value="Vitellinogen, superhelical"/>
    <property type="match status" value="1"/>
</dbReference>
<accession>A0A8K0NZA4</accession>
<evidence type="ECO:0000256" key="3">
    <source>
        <dbReference type="SAM" id="SignalP"/>
    </source>
</evidence>
<dbReference type="Gene3D" id="2.30.230.10">
    <property type="entry name" value="Lipovitellin, beta-sheet shell regions, chain A"/>
    <property type="match status" value="1"/>
</dbReference>
<dbReference type="InterPro" id="IPR015255">
    <property type="entry name" value="Vitellinogen_open_b-sht"/>
</dbReference>
<dbReference type="PROSITE" id="PS51233">
    <property type="entry name" value="VWFD"/>
    <property type="match status" value="1"/>
</dbReference>
<evidence type="ECO:0000256" key="1">
    <source>
        <dbReference type="ARBA" id="ARBA00022729"/>
    </source>
</evidence>
<dbReference type="Pfam" id="PF09172">
    <property type="entry name" value="Vit_open_b-sht"/>
    <property type="match status" value="1"/>
</dbReference>
<reference evidence="6" key="1">
    <citation type="submission" date="2013-04" db="EMBL/GenBank/DDBJ databases">
        <authorList>
            <person name="Qu J."/>
            <person name="Murali S.C."/>
            <person name="Bandaranaike D."/>
            <person name="Bellair M."/>
            <person name="Blankenburg K."/>
            <person name="Chao H."/>
            <person name="Dinh H."/>
            <person name="Doddapaneni H."/>
            <person name="Downs B."/>
            <person name="Dugan-Rocha S."/>
            <person name="Elkadiri S."/>
            <person name="Gnanaolivu R.D."/>
            <person name="Hernandez B."/>
            <person name="Javaid M."/>
            <person name="Jayaseelan J.C."/>
            <person name="Lee S."/>
            <person name="Li M."/>
            <person name="Ming W."/>
            <person name="Munidasa M."/>
            <person name="Muniz J."/>
            <person name="Nguyen L."/>
            <person name="Ongeri F."/>
            <person name="Osuji N."/>
            <person name="Pu L.-L."/>
            <person name="Puazo M."/>
            <person name="Qu C."/>
            <person name="Quiroz J."/>
            <person name="Raj R."/>
            <person name="Weissenberger G."/>
            <person name="Xin Y."/>
            <person name="Zou X."/>
            <person name="Han Y."/>
            <person name="Richards S."/>
            <person name="Worley K."/>
            <person name="Muzny D."/>
            <person name="Gibbs R."/>
        </authorList>
    </citation>
    <scope>NUCLEOTIDE SEQUENCE</scope>
    <source>
        <strain evidence="6">Sampled in the wild</strain>
    </source>
</reference>
<dbReference type="InterPro" id="IPR050733">
    <property type="entry name" value="Vitellogenin/Apolipophorin"/>
</dbReference>